<dbReference type="GO" id="GO:0004622">
    <property type="term" value="F:phosphatidylcholine lysophospholipase activity"/>
    <property type="evidence" value="ECO:0007669"/>
    <property type="project" value="TreeGrafter"/>
</dbReference>
<keyword evidence="2" id="KW-0378">Hydrolase</keyword>
<comment type="caution">
    <text evidence="2">The sequence shown here is derived from an EMBL/GenBank/DDBJ whole genome shotgun (WGS) entry which is preliminary data.</text>
</comment>
<dbReference type="Proteomes" id="UP000297736">
    <property type="component" value="Unassembled WGS sequence"/>
</dbReference>
<dbReference type="RefSeq" id="WP_098729894.1">
    <property type="nucleotide sequence ID" value="NZ_JABUXX010000012.1"/>
</dbReference>
<gene>
    <name evidence="2" type="ORF">EB834_10070</name>
</gene>
<name>A0A4Z0KN01_BREAU</name>
<dbReference type="SUPFAM" id="SSF52266">
    <property type="entry name" value="SGNH hydrolase"/>
    <property type="match status" value="1"/>
</dbReference>
<proteinExistence type="predicted"/>
<dbReference type="PANTHER" id="PTHR30383">
    <property type="entry name" value="THIOESTERASE 1/PROTEASE 1/LYSOPHOSPHOLIPASE L1"/>
    <property type="match status" value="1"/>
</dbReference>
<dbReference type="EMBL" id="RHFF01000008">
    <property type="protein sequence ID" value="TGD38880.1"/>
    <property type="molecule type" value="Genomic_DNA"/>
</dbReference>
<feature type="domain" description="SGNH hydrolase-type esterase" evidence="1">
    <location>
        <begin position="14"/>
        <end position="187"/>
    </location>
</feature>
<dbReference type="InterPro" id="IPR013830">
    <property type="entry name" value="SGNH_hydro"/>
</dbReference>
<dbReference type="Gene3D" id="3.40.50.1110">
    <property type="entry name" value="SGNH hydrolase"/>
    <property type="match status" value="1"/>
</dbReference>
<organism evidence="2 3">
    <name type="scientific">Brevibacterium aurantiacum</name>
    <dbReference type="NCBI Taxonomy" id="273384"/>
    <lineage>
        <taxon>Bacteria</taxon>
        <taxon>Bacillati</taxon>
        <taxon>Actinomycetota</taxon>
        <taxon>Actinomycetes</taxon>
        <taxon>Micrococcales</taxon>
        <taxon>Brevibacteriaceae</taxon>
        <taxon>Brevibacterium</taxon>
    </lineage>
</organism>
<reference evidence="2 3" key="1">
    <citation type="submission" date="2018-10" db="EMBL/GenBank/DDBJ databases">
        <title>Brevibacterium genomes from Austrain hard cheese rinds.</title>
        <authorList>
            <person name="Anast J.M."/>
            <person name="Dzieciol M."/>
            <person name="Schultz D.L."/>
            <person name="Mann E."/>
            <person name="Wagner M."/>
            <person name="Schmitz-Esser S."/>
        </authorList>
    </citation>
    <scope>NUCLEOTIDE SEQUENCE [LARGE SCALE GENOMIC DNA]</scope>
    <source>
        <strain evidence="2 3">L261</strain>
    </source>
</reference>
<evidence type="ECO:0000313" key="2">
    <source>
        <dbReference type="EMBL" id="TGD38880.1"/>
    </source>
</evidence>
<dbReference type="AlphaFoldDB" id="A0A4Z0KN01"/>
<evidence type="ECO:0000313" key="3">
    <source>
        <dbReference type="Proteomes" id="UP000297736"/>
    </source>
</evidence>
<dbReference type="InterPro" id="IPR036514">
    <property type="entry name" value="SGNH_hydro_sf"/>
</dbReference>
<dbReference type="Pfam" id="PF13472">
    <property type="entry name" value="Lipase_GDSL_2"/>
    <property type="match status" value="1"/>
</dbReference>
<protein>
    <submittedName>
        <fullName evidence="2">SGNH/GDSL hydrolase family protein</fullName>
    </submittedName>
</protein>
<dbReference type="PANTHER" id="PTHR30383:SF5">
    <property type="entry name" value="SGNH HYDROLASE-TYPE ESTERASE DOMAIN-CONTAINING PROTEIN"/>
    <property type="match status" value="1"/>
</dbReference>
<sequence>MKELDLTSRATWVFTGDSITQGVFHTYGSRSWVELVSEQVRWELRRVQDIVINSGVSAWTALEINADFEYLVGRFNPQVLNVSLGTNDALDGESGLTNFQRRLAEIVQQGHGIRSTVVLHTPVLVMPDAPVPRRKWMTAYAEAIRNVAEAEDALLVDHEQHWRQHFGAEAPTAWMDDSTHPNAVGHRHIAEITLQALRLGSLREPF</sequence>
<dbReference type="InterPro" id="IPR051532">
    <property type="entry name" value="Ester_Hydrolysis_Enzymes"/>
</dbReference>
<evidence type="ECO:0000259" key="1">
    <source>
        <dbReference type="Pfam" id="PF13472"/>
    </source>
</evidence>
<accession>A0A4Z0KN01</accession>